<evidence type="ECO:0000259" key="5">
    <source>
        <dbReference type="Pfam" id="PF00205"/>
    </source>
</evidence>
<comment type="similarity">
    <text evidence="1 4">Belongs to the TPP enzyme family.</text>
</comment>
<evidence type="ECO:0000256" key="2">
    <source>
        <dbReference type="ARBA" id="ARBA00022679"/>
    </source>
</evidence>
<evidence type="ECO:0000256" key="1">
    <source>
        <dbReference type="ARBA" id="ARBA00007812"/>
    </source>
</evidence>
<dbReference type="Pfam" id="PF00205">
    <property type="entry name" value="TPP_enzyme_M"/>
    <property type="match status" value="1"/>
</dbReference>
<dbReference type="GO" id="GO:0009097">
    <property type="term" value="P:isoleucine biosynthetic process"/>
    <property type="evidence" value="ECO:0007669"/>
    <property type="project" value="TreeGrafter"/>
</dbReference>
<evidence type="ECO:0000313" key="8">
    <source>
        <dbReference type="EMBL" id="CTQ32210.1"/>
    </source>
</evidence>
<organism evidence="8 9">
    <name type="scientific">Jannaschia rubra</name>
    <dbReference type="NCBI Taxonomy" id="282197"/>
    <lineage>
        <taxon>Bacteria</taxon>
        <taxon>Pseudomonadati</taxon>
        <taxon>Pseudomonadota</taxon>
        <taxon>Alphaproteobacteria</taxon>
        <taxon>Rhodobacterales</taxon>
        <taxon>Roseobacteraceae</taxon>
        <taxon>Jannaschia</taxon>
    </lineage>
</organism>
<feature type="domain" description="Thiamine pyrophosphate enzyme TPP-binding" evidence="6">
    <location>
        <begin position="396"/>
        <end position="541"/>
    </location>
</feature>
<dbReference type="AlphaFoldDB" id="A0A0M6XLZ0"/>
<dbReference type="FunFam" id="3.40.50.970:FF:000007">
    <property type="entry name" value="Acetolactate synthase"/>
    <property type="match status" value="1"/>
</dbReference>
<dbReference type="EC" id="2.2.1.6" evidence="8"/>
<dbReference type="InterPro" id="IPR011766">
    <property type="entry name" value="TPP_enzyme_TPP-bd"/>
</dbReference>
<dbReference type="Pfam" id="PF02776">
    <property type="entry name" value="TPP_enzyme_N"/>
    <property type="match status" value="1"/>
</dbReference>
<dbReference type="PANTHER" id="PTHR18968">
    <property type="entry name" value="THIAMINE PYROPHOSPHATE ENZYMES"/>
    <property type="match status" value="1"/>
</dbReference>
<keyword evidence="2 8" id="KW-0808">Transferase</keyword>
<sequence length="560" mass="59606">MAALMRFTSAVTGEGTLMRHGGRILADQLRIQGVRRVFSVPGESFLAALDGLHDSGIANIVCRQEGGAAMMAEATAKLTGTPGVVFVTRGPGATNASAGLHVAMQDSTPLICFVGQIARAHRDREAFQEVDYRAFFGPLVKWVAEVDATDRLPEYIARAFSVAQSGRPGPVVLALPEDMLSATADVPDRPAVTVPSPAVPDLGPLIDRLRQARSPLVVVGGPGWSDDAAKDLAAWTERHGLPVAVAFRRQDYIDNRSPAYAGDLNVGPNPKLMARLKAADLVLALGTRLGDIATGGYEVLDPVHDRPALIHVHPDPSELNRVWTADLPIEARAPDVIAALAARDDDLPGWHDIQAEARAEYEGWINPRETPGAVKLEQVIAHLDRVLPDDAVVTNGAGNYAGFLHRYFRWRRFGTQLAPTSGSMGYGFPAAIAASLQRPGTPVVCLAGDGCFQMTCNEMSTAMQHGATPVVIVANNGRYGTIRMHQERHYPGRVSGTDLANPDFAAMARAYGGQGWTVTEQADFAPALDAALASGTLAVIELRLDPDMLSTGASLSDMAG</sequence>
<reference evidence="8 9" key="1">
    <citation type="submission" date="2015-07" db="EMBL/GenBank/DDBJ databases">
        <authorList>
            <person name="Noorani M."/>
        </authorList>
    </citation>
    <scope>NUCLEOTIDE SEQUENCE [LARGE SCALE GENOMIC DNA]</scope>
    <source>
        <strain evidence="8 9">CECT 5088</strain>
    </source>
</reference>
<feature type="domain" description="Thiamine pyrophosphate enzyme central" evidence="5">
    <location>
        <begin position="205"/>
        <end position="340"/>
    </location>
</feature>
<dbReference type="InterPro" id="IPR029035">
    <property type="entry name" value="DHS-like_NAD/FAD-binding_dom"/>
</dbReference>
<dbReference type="GO" id="GO:0009099">
    <property type="term" value="P:L-valine biosynthetic process"/>
    <property type="evidence" value="ECO:0007669"/>
    <property type="project" value="TreeGrafter"/>
</dbReference>
<dbReference type="CDD" id="cd07035">
    <property type="entry name" value="TPP_PYR_POX_like"/>
    <property type="match status" value="1"/>
</dbReference>
<dbReference type="CDD" id="cd00568">
    <property type="entry name" value="TPP_enzymes"/>
    <property type="match status" value="1"/>
</dbReference>
<keyword evidence="3 4" id="KW-0786">Thiamine pyrophosphate</keyword>
<dbReference type="PROSITE" id="PS00187">
    <property type="entry name" value="TPP_ENZYMES"/>
    <property type="match status" value="1"/>
</dbReference>
<dbReference type="GO" id="GO:0005948">
    <property type="term" value="C:acetolactate synthase complex"/>
    <property type="evidence" value="ECO:0007669"/>
    <property type="project" value="TreeGrafter"/>
</dbReference>
<evidence type="ECO:0000256" key="4">
    <source>
        <dbReference type="RuleBase" id="RU362132"/>
    </source>
</evidence>
<name>A0A0M6XLZ0_9RHOB</name>
<dbReference type="Gene3D" id="3.40.50.1220">
    <property type="entry name" value="TPP-binding domain"/>
    <property type="match status" value="1"/>
</dbReference>
<dbReference type="GO" id="GO:0050660">
    <property type="term" value="F:flavin adenine dinucleotide binding"/>
    <property type="evidence" value="ECO:0007669"/>
    <property type="project" value="TreeGrafter"/>
</dbReference>
<dbReference type="Pfam" id="PF02775">
    <property type="entry name" value="TPP_enzyme_C"/>
    <property type="match status" value="1"/>
</dbReference>
<dbReference type="GO" id="GO:0000287">
    <property type="term" value="F:magnesium ion binding"/>
    <property type="evidence" value="ECO:0007669"/>
    <property type="project" value="InterPro"/>
</dbReference>
<dbReference type="Proteomes" id="UP000048908">
    <property type="component" value="Unassembled WGS sequence"/>
</dbReference>
<evidence type="ECO:0000313" key="9">
    <source>
        <dbReference type="Proteomes" id="UP000048908"/>
    </source>
</evidence>
<evidence type="ECO:0000259" key="7">
    <source>
        <dbReference type="Pfam" id="PF02776"/>
    </source>
</evidence>
<dbReference type="SUPFAM" id="SSF52467">
    <property type="entry name" value="DHS-like NAD/FAD-binding domain"/>
    <property type="match status" value="1"/>
</dbReference>
<dbReference type="EMBL" id="CXPG01000012">
    <property type="protein sequence ID" value="CTQ32210.1"/>
    <property type="molecule type" value="Genomic_DNA"/>
</dbReference>
<dbReference type="SUPFAM" id="SSF52518">
    <property type="entry name" value="Thiamin diphosphate-binding fold (THDP-binding)"/>
    <property type="match status" value="2"/>
</dbReference>
<protein>
    <submittedName>
        <fullName evidence="8">Acetolactate synthase large subunit</fullName>
        <ecNumber evidence="8">2.2.1.6</ecNumber>
    </submittedName>
</protein>
<dbReference type="GO" id="GO:0003984">
    <property type="term" value="F:acetolactate synthase activity"/>
    <property type="evidence" value="ECO:0007669"/>
    <property type="project" value="UniProtKB-EC"/>
</dbReference>
<dbReference type="InterPro" id="IPR029061">
    <property type="entry name" value="THDP-binding"/>
</dbReference>
<dbReference type="GO" id="GO:0030976">
    <property type="term" value="F:thiamine pyrophosphate binding"/>
    <property type="evidence" value="ECO:0007669"/>
    <property type="project" value="InterPro"/>
</dbReference>
<evidence type="ECO:0000259" key="6">
    <source>
        <dbReference type="Pfam" id="PF02775"/>
    </source>
</evidence>
<dbReference type="InterPro" id="IPR045229">
    <property type="entry name" value="TPP_enz"/>
</dbReference>
<keyword evidence="9" id="KW-1185">Reference proteome</keyword>
<accession>A0A0M6XLZ0</accession>
<dbReference type="InterPro" id="IPR000399">
    <property type="entry name" value="TPP-bd_CS"/>
</dbReference>
<dbReference type="PANTHER" id="PTHR18968:SF120">
    <property type="entry name" value="ACETOLACTATE SYNTHASE LARGE SUBUNIT"/>
    <property type="match status" value="1"/>
</dbReference>
<gene>
    <name evidence="8" type="primary">ilvB</name>
    <name evidence="8" type="ORF">JAN5088_00973</name>
</gene>
<dbReference type="InterPro" id="IPR012000">
    <property type="entry name" value="Thiamin_PyroP_enz_cen_dom"/>
</dbReference>
<feature type="domain" description="Thiamine pyrophosphate enzyme N-terminal TPP-binding" evidence="7">
    <location>
        <begin position="20"/>
        <end position="132"/>
    </location>
</feature>
<evidence type="ECO:0000256" key="3">
    <source>
        <dbReference type="ARBA" id="ARBA00023052"/>
    </source>
</evidence>
<dbReference type="InterPro" id="IPR012001">
    <property type="entry name" value="Thiamin_PyroP_enz_TPP-bd_dom"/>
</dbReference>
<dbReference type="NCBIfam" id="NF006052">
    <property type="entry name" value="PRK08199.1"/>
    <property type="match status" value="1"/>
</dbReference>
<dbReference type="Gene3D" id="3.40.50.970">
    <property type="match status" value="2"/>
</dbReference>
<dbReference type="STRING" id="282197.SAMN04488517_10420"/>
<proteinExistence type="inferred from homology"/>